<dbReference type="Gene3D" id="3.40.1620.10">
    <property type="entry name" value="YefM-like domain"/>
    <property type="match status" value="1"/>
</dbReference>
<evidence type="ECO:0000256" key="1">
    <source>
        <dbReference type="ARBA" id="ARBA00009981"/>
    </source>
</evidence>
<organism evidence="4 5">
    <name type="scientific">Elstera litoralis</name>
    <dbReference type="NCBI Taxonomy" id="552518"/>
    <lineage>
        <taxon>Bacteria</taxon>
        <taxon>Pseudomonadati</taxon>
        <taxon>Pseudomonadota</taxon>
        <taxon>Alphaproteobacteria</taxon>
        <taxon>Rhodospirillales</taxon>
        <taxon>Rhodospirillaceae</taxon>
        <taxon>Elstera</taxon>
    </lineage>
</organism>
<sequence>MTRPNWTLQEAEAHLGAVLEAASHGEPQTITLHGGASVVVVATHDYARLNKSAPPAPAAPNFVDHLLAMPREPEGASEQEPTRLSLRDPGF</sequence>
<name>A0A0F3IWP2_9PROT</name>
<gene>
    <name evidence="4" type="ORF">VZ95_07575</name>
</gene>
<comment type="function">
    <text evidence="2">Antitoxin component of a type II toxin-antitoxin (TA) system.</text>
</comment>
<evidence type="ECO:0000256" key="2">
    <source>
        <dbReference type="RuleBase" id="RU362080"/>
    </source>
</evidence>
<dbReference type="AlphaFoldDB" id="A0A0F3IWP2"/>
<dbReference type="SUPFAM" id="SSF143120">
    <property type="entry name" value="YefM-like"/>
    <property type="match status" value="1"/>
</dbReference>
<feature type="region of interest" description="Disordered" evidence="3">
    <location>
        <begin position="67"/>
        <end position="91"/>
    </location>
</feature>
<accession>A0A0F3IWP2</accession>
<dbReference type="Pfam" id="PF02604">
    <property type="entry name" value="PhdYeFM_antitox"/>
    <property type="match status" value="1"/>
</dbReference>
<reference evidence="4 5" key="1">
    <citation type="submission" date="2015-03" db="EMBL/GenBank/DDBJ databases">
        <title>Draft genome sequence of Elstera litoralis.</title>
        <authorList>
            <person name="Rahalkar M.C."/>
            <person name="Dhakephalkar P.K."/>
            <person name="Pore S.D."/>
            <person name="Arora P."/>
            <person name="Kapse N.G."/>
            <person name="Pandit P.S."/>
        </authorList>
    </citation>
    <scope>NUCLEOTIDE SEQUENCE [LARGE SCALE GENOMIC DNA]</scope>
    <source>
        <strain evidence="4 5">Dia-1</strain>
    </source>
</reference>
<evidence type="ECO:0000313" key="5">
    <source>
        <dbReference type="Proteomes" id="UP000033774"/>
    </source>
</evidence>
<dbReference type="InterPro" id="IPR036165">
    <property type="entry name" value="YefM-like_sf"/>
</dbReference>
<dbReference type="RefSeq" id="WP_045775314.1">
    <property type="nucleotide sequence ID" value="NZ_LAJY01000166.1"/>
</dbReference>
<keyword evidence="5" id="KW-1185">Reference proteome</keyword>
<dbReference type="NCBIfam" id="TIGR01552">
    <property type="entry name" value="phd_fam"/>
    <property type="match status" value="1"/>
</dbReference>
<proteinExistence type="inferred from homology"/>
<comment type="similarity">
    <text evidence="1 2">Belongs to the phD/YefM antitoxin family.</text>
</comment>
<evidence type="ECO:0000256" key="3">
    <source>
        <dbReference type="SAM" id="MobiDB-lite"/>
    </source>
</evidence>
<dbReference type="InterPro" id="IPR006442">
    <property type="entry name" value="Antitoxin_Phd/YefM"/>
</dbReference>
<comment type="caution">
    <text evidence="4">The sequence shown here is derived from an EMBL/GenBank/DDBJ whole genome shotgun (WGS) entry which is preliminary data.</text>
</comment>
<protein>
    <recommendedName>
        <fullName evidence="2">Antitoxin</fullName>
    </recommendedName>
</protein>
<evidence type="ECO:0000313" key="4">
    <source>
        <dbReference type="EMBL" id="KJV10034.1"/>
    </source>
</evidence>
<dbReference type="Proteomes" id="UP000033774">
    <property type="component" value="Unassembled WGS sequence"/>
</dbReference>
<dbReference type="EMBL" id="LAJY01000166">
    <property type="protein sequence ID" value="KJV10034.1"/>
    <property type="molecule type" value="Genomic_DNA"/>
</dbReference>